<evidence type="ECO:0000256" key="1">
    <source>
        <dbReference type="ARBA" id="ARBA00004477"/>
    </source>
</evidence>
<reference evidence="10" key="1">
    <citation type="submission" date="2020-06" db="EMBL/GenBank/DDBJ databases">
        <authorList>
            <consortium name="Wellcome Sanger Institute Data Sharing"/>
        </authorList>
    </citation>
    <scope>NUCLEOTIDE SEQUENCE [LARGE SCALE GENOMIC DNA]</scope>
</reference>
<keyword evidence="5 9" id="KW-0256">Endoplasmic reticulum</keyword>
<dbReference type="InterPro" id="IPR009582">
    <property type="entry name" value="Spc2/SPCS2"/>
</dbReference>
<evidence type="ECO:0000256" key="8">
    <source>
        <dbReference type="ARBA" id="ARBA00045608"/>
    </source>
</evidence>
<dbReference type="Pfam" id="PF06703">
    <property type="entry name" value="SPC25"/>
    <property type="match status" value="1"/>
</dbReference>
<keyword evidence="11" id="KW-1185">Reference proteome</keyword>
<keyword evidence="6 9" id="KW-1133">Transmembrane helix</keyword>
<comment type="caution">
    <text evidence="9">Lacks conserved residue(s) required for the propagation of feature annotation.</text>
</comment>
<keyword evidence="4 9" id="KW-0812">Transmembrane</keyword>
<feature type="transmembrane region" description="Helical" evidence="9">
    <location>
        <begin position="44"/>
        <end position="69"/>
    </location>
</feature>
<feature type="transmembrane region" description="Helical" evidence="9">
    <location>
        <begin position="152"/>
        <end position="168"/>
    </location>
</feature>
<sequence length="245" mass="27864">HTKMASRGERSGSVGEGEKNTPNTVCVCTCTFRHQSIIKCQEQSFLLCVCVCVCVCVCCVCVCVCVCVCQGRIDEKPVKIDKWDGAAVKNSLDDAAKKVIWLRESFSLVDGRLLICTVSCVFAMLALLWDYLHPFPEFYHPVLSLVDLSLTPPTYFLMMGVLTLYTSYREKNIFLLALQTDPRYTLYTTIHTIHYKHTIHYQTREAEITRSVCAFFDENGTLVMDQFEKCVSKLHDTLSPDRKNK</sequence>
<accession>A0A8C5E8D2</accession>
<evidence type="ECO:0000313" key="11">
    <source>
        <dbReference type="Proteomes" id="UP000694680"/>
    </source>
</evidence>
<evidence type="ECO:0000256" key="5">
    <source>
        <dbReference type="ARBA" id="ARBA00022824"/>
    </source>
</evidence>
<comment type="function">
    <text evidence="8 9">Component of the signal peptidase complex (SPC) which catalyzes the cleavage of N-terminal signal sequences from nascent proteins as they are translocated into the lumen of the endoplasmic reticulum. Enhances the enzymatic activity of SPC and facilitates the interactions between different components of the translocation site.</text>
</comment>
<comment type="subcellular location">
    <subcellularLocation>
        <location evidence="1 9">Endoplasmic reticulum membrane</location>
        <topology evidence="1 9">Multi-pass membrane protein</topology>
    </subcellularLocation>
</comment>
<dbReference type="GO" id="GO:0006465">
    <property type="term" value="P:signal peptide processing"/>
    <property type="evidence" value="ECO:0007669"/>
    <property type="project" value="UniProtKB-UniRule"/>
</dbReference>
<reference evidence="10" key="3">
    <citation type="submission" date="2025-09" db="UniProtKB">
        <authorList>
            <consortium name="Ensembl"/>
        </authorList>
    </citation>
    <scope>IDENTIFICATION</scope>
</reference>
<organism evidence="10 11">
    <name type="scientific">Gouania willdenowi</name>
    <name type="common">Blunt-snouted clingfish</name>
    <name type="synonym">Lepadogaster willdenowi</name>
    <dbReference type="NCBI Taxonomy" id="441366"/>
    <lineage>
        <taxon>Eukaryota</taxon>
        <taxon>Metazoa</taxon>
        <taxon>Chordata</taxon>
        <taxon>Craniata</taxon>
        <taxon>Vertebrata</taxon>
        <taxon>Euteleostomi</taxon>
        <taxon>Actinopterygii</taxon>
        <taxon>Neopterygii</taxon>
        <taxon>Teleostei</taxon>
        <taxon>Neoteleostei</taxon>
        <taxon>Acanthomorphata</taxon>
        <taxon>Ovalentaria</taxon>
        <taxon>Blenniimorphae</taxon>
        <taxon>Blenniiformes</taxon>
        <taxon>Gobiesocoidei</taxon>
        <taxon>Gobiesocidae</taxon>
        <taxon>Gobiesocinae</taxon>
        <taxon>Gouania</taxon>
    </lineage>
</organism>
<dbReference type="AlphaFoldDB" id="A0A8C5E8D2"/>
<dbReference type="Proteomes" id="UP000694680">
    <property type="component" value="Chromosome 13"/>
</dbReference>
<dbReference type="GO" id="GO:0045047">
    <property type="term" value="P:protein targeting to ER"/>
    <property type="evidence" value="ECO:0007669"/>
    <property type="project" value="TreeGrafter"/>
</dbReference>
<evidence type="ECO:0000313" key="10">
    <source>
        <dbReference type="Ensembl" id="ENSGWIP00000016982.1"/>
    </source>
</evidence>
<feature type="transmembrane region" description="Helical" evidence="9">
    <location>
        <begin position="113"/>
        <end position="132"/>
    </location>
</feature>
<dbReference type="GO" id="GO:0008233">
    <property type="term" value="F:peptidase activity"/>
    <property type="evidence" value="ECO:0007669"/>
    <property type="project" value="UniProtKB-UniRule"/>
</dbReference>
<reference evidence="10" key="2">
    <citation type="submission" date="2025-08" db="UniProtKB">
        <authorList>
            <consortium name="Ensembl"/>
        </authorList>
    </citation>
    <scope>IDENTIFICATION</scope>
</reference>
<dbReference type="Ensembl" id="ENSGWIT00000018746.1">
    <property type="protein sequence ID" value="ENSGWIP00000016982.1"/>
    <property type="gene ID" value="ENSGWIG00000009486.1"/>
</dbReference>
<protein>
    <recommendedName>
        <fullName evidence="3 9">Signal peptidase complex subunit 2</fullName>
    </recommendedName>
</protein>
<comment type="similarity">
    <text evidence="2 9">Belongs to the SPCS2 family.</text>
</comment>
<evidence type="ECO:0000256" key="6">
    <source>
        <dbReference type="ARBA" id="ARBA00022989"/>
    </source>
</evidence>
<keyword evidence="7 9" id="KW-0472">Membrane</keyword>
<proteinExistence type="inferred from homology"/>
<dbReference type="PANTHER" id="PTHR13085">
    <property type="entry name" value="MICROSOMAL SIGNAL PEPTIDASE 25 KDA SUBUNIT"/>
    <property type="match status" value="1"/>
</dbReference>
<dbReference type="PANTHER" id="PTHR13085:SF0">
    <property type="entry name" value="SIGNAL PEPTIDASE COMPLEX SUBUNIT 2"/>
    <property type="match status" value="1"/>
</dbReference>
<evidence type="ECO:0000256" key="4">
    <source>
        <dbReference type="ARBA" id="ARBA00022692"/>
    </source>
</evidence>
<evidence type="ECO:0000256" key="3">
    <source>
        <dbReference type="ARBA" id="ARBA00017057"/>
    </source>
</evidence>
<evidence type="ECO:0000256" key="2">
    <source>
        <dbReference type="ARBA" id="ARBA00007324"/>
    </source>
</evidence>
<evidence type="ECO:0000256" key="7">
    <source>
        <dbReference type="ARBA" id="ARBA00023136"/>
    </source>
</evidence>
<dbReference type="GO" id="GO:0005787">
    <property type="term" value="C:signal peptidase complex"/>
    <property type="evidence" value="ECO:0007669"/>
    <property type="project" value="UniProtKB-UniRule"/>
</dbReference>
<evidence type="ECO:0000256" key="9">
    <source>
        <dbReference type="RuleBase" id="RU368033"/>
    </source>
</evidence>
<name>A0A8C5E8D2_GOUWI</name>